<protein>
    <submittedName>
        <fullName evidence="2">Arsenate reductase</fullName>
    </submittedName>
</protein>
<dbReference type="Pfam" id="PF03960">
    <property type="entry name" value="ArsC"/>
    <property type="match status" value="1"/>
</dbReference>
<dbReference type="RefSeq" id="WP_074520839.1">
    <property type="nucleotide sequence ID" value="NZ_FNHZ01000001.1"/>
</dbReference>
<proteinExistence type="inferred from homology"/>
<dbReference type="InterPro" id="IPR036249">
    <property type="entry name" value="Thioredoxin-like_sf"/>
</dbReference>
<accession>A0A1G9U2D5</accession>
<dbReference type="Proteomes" id="UP000187651">
    <property type="component" value="Unassembled WGS sequence"/>
</dbReference>
<evidence type="ECO:0000313" key="2">
    <source>
        <dbReference type="EMBL" id="SDM54147.1"/>
    </source>
</evidence>
<dbReference type="OrthoDB" id="9794155at2"/>
<evidence type="ECO:0000313" key="3">
    <source>
        <dbReference type="Proteomes" id="UP000187651"/>
    </source>
</evidence>
<dbReference type="EMBL" id="FNHZ01000001">
    <property type="protein sequence ID" value="SDM54147.1"/>
    <property type="molecule type" value="Genomic_DNA"/>
</dbReference>
<sequence>MKVYCYSRCSTCKKALKWLDDNKISYDLIDIKENNPDIKTLKEAYAKSGKELKKFFNTSGQLYRSMELSKKLKDMSEEEQLKLLATDGMLVKRPLVITEDAVLLGFKEEEWQSLK</sequence>
<dbReference type="PANTHER" id="PTHR30041:SF8">
    <property type="entry name" value="PROTEIN YFFB"/>
    <property type="match status" value="1"/>
</dbReference>
<dbReference type="SUPFAM" id="SSF52833">
    <property type="entry name" value="Thioredoxin-like"/>
    <property type="match status" value="1"/>
</dbReference>
<dbReference type="NCBIfam" id="TIGR01617">
    <property type="entry name" value="arsC_related"/>
    <property type="match status" value="1"/>
</dbReference>
<dbReference type="PANTHER" id="PTHR30041">
    <property type="entry name" value="ARSENATE REDUCTASE"/>
    <property type="match status" value="1"/>
</dbReference>
<dbReference type="AlphaFoldDB" id="A0A1G9U2D5"/>
<comment type="similarity">
    <text evidence="1">Belongs to the ArsC family.</text>
</comment>
<reference evidence="3" key="1">
    <citation type="submission" date="2016-10" db="EMBL/GenBank/DDBJ databases">
        <authorList>
            <person name="Varghese N."/>
            <person name="Submissions S."/>
        </authorList>
    </citation>
    <scope>NUCLEOTIDE SEQUENCE [LARGE SCALE GENOMIC DNA]</scope>
    <source>
        <strain evidence="3">M83</strain>
    </source>
</reference>
<dbReference type="CDD" id="cd03036">
    <property type="entry name" value="ArsC_like"/>
    <property type="match status" value="1"/>
</dbReference>
<keyword evidence="3" id="KW-1185">Reference proteome</keyword>
<dbReference type="PROSITE" id="PS51353">
    <property type="entry name" value="ARSC"/>
    <property type="match status" value="1"/>
</dbReference>
<dbReference type="InterPro" id="IPR006660">
    <property type="entry name" value="Arsenate_reductase-like"/>
</dbReference>
<name>A0A1G9U2D5_9FIRM</name>
<dbReference type="InterPro" id="IPR006504">
    <property type="entry name" value="Tscrpt_reg_Spx/MgsR"/>
</dbReference>
<organism evidence="2 3">
    <name type="scientific">Lachnospira pectinoschiza</name>
    <dbReference type="NCBI Taxonomy" id="28052"/>
    <lineage>
        <taxon>Bacteria</taxon>
        <taxon>Bacillati</taxon>
        <taxon>Bacillota</taxon>
        <taxon>Clostridia</taxon>
        <taxon>Lachnospirales</taxon>
        <taxon>Lachnospiraceae</taxon>
        <taxon>Lachnospira</taxon>
    </lineage>
</organism>
<gene>
    <name evidence="2" type="ORF">SAMN05216544_0587</name>
</gene>
<dbReference type="Gene3D" id="3.40.30.10">
    <property type="entry name" value="Glutaredoxin"/>
    <property type="match status" value="1"/>
</dbReference>
<evidence type="ECO:0000256" key="1">
    <source>
        <dbReference type="PROSITE-ProRule" id="PRU01282"/>
    </source>
</evidence>